<dbReference type="Proteomes" id="UP000789702">
    <property type="component" value="Unassembled WGS sequence"/>
</dbReference>
<dbReference type="EMBL" id="CAJVPU010006737">
    <property type="protein sequence ID" value="CAG8564270.1"/>
    <property type="molecule type" value="Genomic_DNA"/>
</dbReference>
<gene>
    <name evidence="1" type="ORF">DHETER_LOCUS5780</name>
</gene>
<proteinExistence type="predicted"/>
<comment type="caution">
    <text evidence="1">The sequence shown here is derived from an EMBL/GenBank/DDBJ whole genome shotgun (WGS) entry which is preliminary data.</text>
</comment>
<name>A0ACA9M2X3_9GLOM</name>
<reference evidence="1" key="1">
    <citation type="submission" date="2021-06" db="EMBL/GenBank/DDBJ databases">
        <authorList>
            <person name="Kallberg Y."/>
            <person name="Tangrot J."/>
            <person name="Rosling A."/>
        </authorList>
    </citation>
    <scope>NUCLEOTIDE SEQUENCE</scope>
    <source>
        <strain evidence="1">IL203A</strain>
    </source>
</reference>
<evidence type="ECO:0000313" key="2">
    <source>
        <dbReference type="Proteomes" id="UP000789702"/>
    </source>
</evidence>
<evidence type="ECO:0000313" key="1">
    <source>
        <dbReference type="EMBL" id="CAG8564270.1"/>
    </source>
</evidence>
<protein>
    <submittedName>
        <fullName evidence="1">4025_t:CDS:1</fullName>
    </submittedName>
</protein>
<feature type="non-terminal residue" evidence="1">
    <location>
        <position position="1"/>
    </location>
</feature>
<accession>A0ACA9M2X3</accession>
<organism evidence="1 2">
    <name type="scientific">Dentiscutata heterogama</name>
    <dbReference type="NCBI Taxonomy" id="1316150"/>
    <lineage>
        <taxon>Eukaryota</taxon>
        <taxon>Fungi</taxon>
        <taxon>Fungi incertae sedis</taxon>
        <taxon>Mucoromycota</taxon>
        <taxon>Glomeromycotina</taxon>
        <taxon>Glomeromycetes</taxon>
        <taxon>Diversisporales</taxon>
        <taxon>Gigasporaceae</taxon>
        <taxon>Dentiscutata</taxon>
    </lineage>
</organism>
<sequence length="84" mass="9567">VKAKAQCINYIKEKLGLISSKPIQFISVTYNEAQLQLVESLLKKEEIVFVIEILVESLNEAKQPQFKGLKLKGKKELLIILQQV</sequence>
<keyword evidence="2" id="KW-1185">Reference proteome</keyword>